<dbReference type="Pfam" id="PF20149">
    <property type="entry name" value="DUF6532"/>
    <property type="match status" value="1"/>
</dbReference>
<evidence type="ECO:0000313" key="3">
    <source>
        <dbReference type="EMBL" id="KAH8976592.1"/>
    </source>
</evidence>
<feature type="domain" description="DUF6532" evidence="2">
    <location>
        <begin position="272"/>
        <end position="486"/>
    </location>
</feature>
<feature type="compositionally biased region" description="Polar residues" evidence="1">
    <location>
        <begin position="80"/>
        <end position="94"/>
    </location>
</feature>
<accession>A0AAD4L541</accession>
<dbReference type="EMBL" id="JAKELL010000536">
    <property type="protein sequence ID" value="KAH8976592.1"/>
    <property type="molecule type" value="Genomic_DNA"/>
</dbReference>
<gene>
    <name evidence="3" type="ORF">EDB92DRAFT_1823641</name>
</gene>
<feature type="compositionally biased region" description="Low complexity" evidence="1">
    <location>
        <begin position="25"/>
        <end position="40"/>
    </location>
</feature>
<reference evidence="3" key="1">
    <citation type="submission" date="2022-01" db="EMBL/GenBank/DDBJ databases">
        <title>Comparative genomics reveals a dynamic genome evolution in the ectomycorrhizal milk-cap (Lactarius) mushrooms.</title>
        <authorList>
            <consortium name="DOE Joint Genome Institute"/>
            <person name="Lebreton A."/>
            <person name="Tang N."/>
            <person name="Kuo A."/>
            <person name="LaButti K."/>
            <person name="Drula E."/>
            <person name="Barry K."/>
            <person name="Clum A."/>
            <person name="Lipzen A."/>
            <person name="Mousain D."/>
            <person name="Ng V."/>
            <person name="Wang R."/>
            <person name="Wang X."/>
            <person name="Dai Y."/>
            <person name="Henrissat B."/>
            <person name="Grigoriev I.V."/>
            <person name="Guerin-Laguette A."/>
            <person name="Yu F."/>
            <person name="Martin F.M."/>
        </authorList>
    </citation>
    <scope>NUCLEOTIDE SEQUENCE</scope>
    <source>
        <strain evidence="3">QP</strain>
    </source>
</reference>
<sequence>MAPRTRHSQRGGLSGHANPARNENVAPLPTPSTVTVTPSVNTMGPMCNTARLNNPMRGKSKTQWNKLCVSPLQAGEKRTLSSTDPTTSMPQASGSKRARIVGTSQSRPMPLRMADESEMVNQHESDGGAINGKGKQVEVQHALSFDDTTTRKLSVENFPIPEVDGHDGLTDCEDEDEEQLTELALKHPARFSEAMATERATWNGTGGIDMSCPMVLRLRQNTTSPSASGSAMPMPSLGTHLAELSDLVFPDGSTKLLLRHQQPVIRTIVQKAIENLRATLVFQDAFPDGSVAFAFSKDALSAAAVSHKLGGAIVQHRLEVDDEYVAKLVSLPRARIPLIRAEVKERCHAIVLGGFFSMASAHDIAQVVEKQLSAYTYTFPCVLRANPLVRRSQPYQNDRIIAVVRDVYFTSVGTSFGTQFKHLFLTYQGADRKVNREVPIPLVALVATALYATLYEWHTGEHLTAEFSQDAYMDVYQGHVNTLNHILENREGAFHTMMSDIYTRATTLVASEIVGCHHPLGLLISISMSLKNESLPFNSGYQFGLIHIDFGFDLTQDLQFGLVWYCTLGSDLLQDLQFSFVVTLSHSLLCLFWFWPPFVKLAEGS</sequence>
<feature type="region of interest" description="Disordered" evidence="1">
    <location>
        <begin position="75"/>
        <end position="104"/>
    </location>
</feature>
<dbReference type="Proteomes" id="UP001201163">
    <property type="component" value="Unassembled WGS sequence"/>
</dbReference>
<protein>
    <recommendedName>
        <fullName evidence="2">DUF6532 domain-containing protein</fullName>
    </recommendedName>
</protein>
<keyword evidence="4" id="KW-1185">Reference proteome</keyword>
<name>A0AAD4L541_9AGAM</name>
<organism evidence="3 4">
    <name type="scientific">Lactarius akahatsu</name>
    <dbReference type="NCBI Taxonomy" id="416441"/>
    <lineage>
        <taxon>Eukaryota</taxon>
        <taxon>Fungi</taxon>
        <taxon>Dikarya</taxon>
        <taxon>Basidiomycota</taxon>
        <taxon>Agaricomycotina</taxon>
        <taxon>Agaricomycetes</taxon>
        <taxon>Russulales</taxon>
        <taxon>Russulaceae</taxon>
        <taxon>Lactarius</taxon>
    </lineage>
</organism>
<dbReference type="AlphaFoldDB" id="A0AAD4L541"/>
<proteinExistence type="predicted"/>
<dbReference type="InterPro" id="IPR045341">
    <property type="entry name" value="DUF6532"/>
</dbReference>
<evidence type="ECO:0000313" key="4">
    <source>
        <dbReference type="Proteomes" id="UP001201163"/>
    </source>
</evidence>
<evidence type="ECO:0000259" key="2">
    <source>
        <dbReference type="Pfam" id="PF20149"/>
    </source>
</evidence>
<feature type="region of interest" description="Disordered" evidence="1">
    <location>
        <begin position="1"/>
        <end position="42"/>
    </location>
</feature>
<evidence type="ECO:0000256" key="1">
    <source>
        <dbReference type="SAM" id="MobiDB-lite"/>
    </source>
</evidence>
<comment type="caution">
    <text evidence="3">The sequence shown here is derived from an EMBL/GenBank/DDBJ whole genome shotgun (WGS) entry which is preliminary data.</text>
</comment>